<dbReference type="InterPro" id="IPR001867">
    <property type="entry name" value="OmpR/PhoB-type_DNA-bd"/>
</dbReference>
<evidence type="ECO:0000256" key="4">
    <source>
        <dbReference type="PROSITE-ProRule" id="PRU01091"/>
    </source>
</evidence>
<dbReference type="Pfam" id="PF00486">
    <property type="entry name" value="Trans_reg_C"/>
    <property type="match status" value="1"/>
</dbReference>
<dbReference type="FunFam" id="1.10.10.10:FF:000018">
    <property type="entry name" value="DNA-binding response regulator ResD"/>
    <property type="match status" value="1"/>
</dbReference>
<keyword evidence="8" id="KW-1185">Reference proteome</keyword>
<dbReference type="OrthoDB" id="8927943at2"/>
<dbReference type="GO" id="GO:0006355">
    <property type="term" value="P:regulation of DNA-templated transcription"/>
    <property type="evidence" value="ECO:0007669"/>
    <property type="project" value="InterPro"/>
</dbReference>
<evidence type="ECO:0000313" key="8">
    <source>
        <dbReference type="Proteomes" id="UP000051927"/>
    </source>
</evidence>
<name>A0A930W1F0_9ACTN</name>
<evidence type="ECO:0000256" key="3">
    <source>
        <dbReference type="ARBA" id="ARBA00023125"/>
    </source>
</evidence>
<dbReference type="CDD" id="cd00383">
    <property type="entry name" value="trans_reg_C"/>
    <property type="match status" value="1"/>
</dbReference>
<evidence type="ECO:0000313" key="9">
    <source>
        <dbReference type="Proteomes" id="UP000698335"/>
    </source>
</evidence>
<protein>
    <submittedName>
        <fullName evidence="6">Transcriptional regulator domain protein</fullName>
    </submittedName>
    <submittedName>
        <fullName evidence="7">Winged helix-turn-helix domain-containing protein</fullName>
    </submittedName>
</protein>
<dbReference type="AlphaFoldDB" id="A0A930W1F0"/>
<feature type="domain" description="OmpR/PhoB-type" evidence="5">
    <location>
        <begin position="127"/>
        <end position="224"/>
    </location>
</feature>
<dbReference type="InterPro" id="IPR036388">
    <property type="entry name" value="WH-like_DNA-bd_sf"/>
</dbReference>
<proteinExistence type="predicted"/>
<reference evidence="6 8" key="1">
    <citation type="journal article" date="2015" name="Genome Announc.">
        <title>Expanding the biotechnology potential of lactobacilli through comparative genomics of 213 strains and associated genera.</title>
        <authorList>
            <person name="Sun Z."/>
            <person name="Harris H.M."/>
            <person name="McCann A."/>
            <person name="Guo C."/>
            <person name="Argimon S."/>
            <person name="Zhang W."/>
            <person name="Yang X."/>
            <person name="Jeffery I.B."/>
            <person name="Cooney J.C."/>
            <person name="Kagawa T.F."/>
            <person name="Liu W."/>
            <person name="Song Y."/>
            <person name="Salvetti E."/>
            <person name="Wrobel A."/>
            <person name="Rasinkangas P."/>
            <person name="Parkhill J."/>
            <person name="Rea M.C."/>
            <person name="O'Sullivan O."/>
            <person name="Ritari J."/>
            <person name="Douillard F.P."/>
            <person name="Paul Ross R."/>
            <person name="Yang R."/>
            <person name="Briner A.E."/>
            <person name="Felis G.E."/>
            <person name="de Vos W.M."/>
            <person name="Barrangou R."/>
            <person name="Klaenhammer T.R."/>
            <person name="Caufield P.W."/>
            <person name="Cui Y."/>
            <person name="Zhang H."/>
            <person name="O'Toole P.W."/>
        </authorList>
    </citation>
    <scope>NUCLEOTIDE SEQUENCE [LARGE SCALE GENOMIC DNA]</scope>
    <source>
        <strain evidence="6 8">DSM 7090</strain>
    </source>
</reference>
<dbReference type="GeneID" id="84904209"/>
<dbReference type="GO" id="GO:0032993">
    <property type="term" value="C:protein-DNA complex"/>
    <property type="evidence" value="ECO:0007669"/>
    <property type="project" value="TreeGrafter"/>
</dbReference>
<dbReference type="EMBL" id="JABZGW010000080">
    <property type="protein sequence ID" value="MBF4807597.1"/>
    <property type="molecule type" value="Genomic_DNA"/>
</dbReference>
<organism evidence="7 9">
    <name type="scientific">Lancefieldella rimae</name>
    <dbReference type="NCBI Taxonomy" id="1383"/>
    <lineage>
        <taxon>Bacteria</taxon>
        <taxon>Bacillati</taxon>
        <taxon>Actinomycetota</taxon>
        <taxon>Coriobacteriia</taxon>
        <taxon>Coriobacteriales</taxon>
        <taxon>Atopobiaceae</taxon>
        <taxon>Lancefieldella</taxon>
    </lineage>
</organism>
<dbReference type="SMART" id="SM00862">
    <property type="entry name" value="Trans_reg_C"/>
    <property type="match status" value="1"/>
</dbReference>
<dbReference type="PROSITE" id="PS51755">
    <property type="entry name" value="OMPR_PHOB"/>
    <property type="match status" value="1"/>
</dbReference>
<evidence type="ECO:0000313" key="7">
    <source>
        <dbReference type="EMBL" id="MBF4807597.1"/>
    </source>
</evidence>
<keyword evidence="1" id="KW-0597">Phosphoprotein</keyword>
<dbReference type="InterPro" id="IPR039420">
    <property type="entry name" value="WalR-like"/>
</dbReference>
<dbReference type="Gene3D" id="1.10.10.10">
    <property type="entry name" value="Winged helix-like DNA-binding domain superfamily/Winged helix DNA-binding domain"/>
    <property type="match status" value="1"/>
</dbReference>
<keyword evidence="2" id="KW-0902">Two-component regulatory system</keyword>
<dbReference type="Proteomes" id="UP000051927">
    <property type="component" value="Unassembled WGS sequence"/>
</dbReference>
<reference evidence="7" key="2">
    <citation type="submission" date="2020-04" db="EMBL/GenBank/DDBJ databases">
        <title>Deep metagenomics examines the oral microbiome during advanced dental caries in children, revealing novel taxa and co-occurrences with host molecules.</title>
        <authorList>
            <person name="Baker J.L."/>
            <person name="Morton J.T."/>
            <person name="Dinis M."/>
            <person name="Alvarez R."/>
            <person name="Tran N.C."/>
            <person name="Knight R."/>
            <person name="Edlund A."/>
        </authorList>
    </citation>
    <scope>NUCLEOTIDE SEQUENCE</scope>
    <source>
        <strain evidence="7">JCVI_38_bin.5</strain>
    </source>
</reference>
<evidence type="ECO:0000313" key="6">
    <source>
        <dbReference type="EMBL" id="KRO02966.1"/>
    </source>
</evidence>
<feature type="DNA-binding region" description="OmpR/PhoB-type" evidence="4">
    <location>
        <begin position="127"/>
        <end position="224"/>
    </location>
</feature>
<dbReference type="GO" id="GO:0005829">
    <property type="term" value="C:cytosol"/>
    <property type="evidence" value="ECO:0007669"/>
    <property type="project" value="TreeGrafter"/>
</dbReference>
<dbReference type="GO" id="GO:0000976">
    <property type="term" value="F:transcription cis-regulatory region binding"/>
    <property type="evidence" value="ECO:0007669"/>
    <property type="project" value="TreeGrafter"/>
</dbReference>
<dbReference type="Proteomes" id="UP000698335">
    <property type="component" value="Unassembled WGS sequence"/>
</dbReference>
<evidence type="ECO:0000256" key="1">
    <source>
        <dbReference type="ARBA" id="ARBA00022553"/>
    </source>
</evidence>
<dbReference type="SUPFAM" id="SSF46894">
    <property type="entry name" value="C-terminal effector domain of the bipartite response regulators"/>
    <property type="match status" value="1"/>
</dbReference>
<dbReference type="RefSeq" id="WP_003148387.1">
    <property type="nucleotide sequence ID" value="NZ_CAUPIQ010000001.1"/>
</dbReference>
<dbReference type="PANTHER" id="PTHR48111">
    <property type="entry name" value="REGULATOR OF RPOS"/>
    <property type="match status" value="1"/>
</dbReference>
<dbReference type="EMBL" id="JQCP01000001">
    <property type="protein sequence ID" value="KRO02966.1"/>
    <property type="molecule type" value="Genomic_DNA"/>
</dbReference>
<dbReference type="InterPro" id="IPR016032">
    <property type="entry name" value="Sig_transdc_resp-reg_C-effctor"/>
</dbReference>
<gene>
    <name evidence="7" type="ORF">HXK26_02730</name>
    <name evidence="6" type="ORF">IV60_GL000140</name>
</gene>
<keyword evidence="3 4" id="KW-0238">DNA-binding</keyword>
<comment type="caution">
    <text evidence="7">The sequence shown here is derived from an EMBL/GenBank/DDBJ whole genome shotgun (WGS) entry which is preliminary data.</text>
</comment>
<evidence type="ECO:0000256" key="2">
    <source>
        <dbReference type="ARBA" id="ARBA00023012"/>
    </source>
</evidence>
<dbReference type="GO" id="GO:0000156">
    <property type="term" value="F:phosphorelay response regulator activity"/>
    <property type="evidence" value="ECO:0007669"/>
    <property type="project" value="TreeGrafter"/>
</dbReference>
<dbReference type="PANTHER" id="PTHR48111:SF40">
    <property type="entry name" value="PHOSPHATE REGULON TRANSCRIPTIONAL REGULATORY PROTEIN PHOB"/>
    <property type="match status" value="1"/>
</dbReference>
<sequence length="224" mass="25180">MHHKNILLISATTRLHDRMRELTRVIDVSVALATEATFSQVPLSGRVFDLIIIDEKGLSSEFASAVESYAVQNNAIPRLFVCDLEAITGLVLPPQGRNDFILSTASLQEFSLRCSILLWPTTENTSRDLVVVDNIKINLATYQVYIDDAPVDLTYMEYLLLAFLANHPSRAYSREVLLQRVWGFEYCGGTRTVDVHVRRVRSKIGPQAAAHIETVRGVGYLFRV</sequence>
<accession>A0A930W1F0</accession>
<evidence type="ECO:0000259" key="5">
    <source>
        <dbReference type="PROSITE" id="PS51755"/>
    </source>
</evidence>